<feature type="transmembrane region" description="Helical" evidence="1">
    <location>
        <begin position="188"/>
        <end position="210"/>
    </location>
</feature>
<feature type="transmembrane region" description="Helical" evidence="1">
    <location>
        <begin position="118"/>
        <end position="134"/>
    </location>
</feature>
<keyword evidence="1" id="KW-0812">Transmembrane</keyword>
<proteinExistence type="predicted"/>
<dbReference type="InterPro" id="IPR012867">
    <property type="entry name" value="DUF1648"/>
</dbReference>
<dbReference type="PANTHER" id="PTHR37810:SF5">
    <property type="entry name" value="IMMUNITY PROTEIN SDPI"/>
    <property type="match status" value="1"/>
</dbReference>
<evidence type="ECO:0000256" key="1">
    <source>
        <dbReference type="SAM" id="Phobius"/>
    </source>
</evidence>
<dbReference type="Pfam" id="PF07853">
    <property type="entry name" value="DUF1648"/>
    <property type="match status" value="1"/>
</dbReference>
<keyword evidence="4" id="KW-1185">Reference proteome</keyword>
<comment type="caution">
    <text evidence="3">The sequence shown here is derived from an EMBL/GenBank/DDBJ whole genome shotgun (WGS) entry which is preliminary data.</text>
</comment>
<dbReference type="Pfam" id="PF13630">
    <property type="entry name" value="SdpI"/>
    <property type="match status" value="1"/>
</dbReference>
<keyword evidence="1" id="KW-0472">Membrane</keyword>
<dbReference type="PIRSF" id="PIRSF038959">
    <property type="entry name" value="SdpI"/>
    <property type="match status" value="1"/>
</dbReference>
<feature type="domain" description="DUF1648" evidence="2">
    <location>
        <begin position="11"/>
        <end position="56"/>
    </location>
</feature>
<feature type="transmembrane region" description="Helical" evidence="1">
    <location>
        <begin position="7"/>
        <end position="26"/>
    </location>
</feature>
<sequence>MKTMHRIIYALIALNLIVDAAFLLLMPDQVPVHFGTNGDANRIGSKYEHLWLPALALVFGLGLVFTAKRSDPRDGDKLLKADIALLALLLAFSLIVFANAFPDDAAPFAGLDLNVSRGGALIAGIAFIVCGNVMPKSDRNGTFGVRTPWSLSNDEVWRMSQRFGGYAMIVAGLLTLVGGLALPTDLVMPAMVVILLVAAGASIVASYAYYRRHYEDEG</sequence>
<feature type="transmembrane region" description="Helical" evidence="1">
    <location>
        <begin position="50"/>
        <end position="67"/>
    </location>
</feature>
<evidence type="ECO:0000259" key="2">
    <source>
        <dbReference type="Pfam" id="PF07853"/>
    </source>
</evidence>
<protein>
    <submittedName>
        <fullName evidence="3">SdpI family protein</fullName>
    </submittedName>
</protein>
<evidence type="ECO:0000313" key="3">
    <source>
        <dbReference type="EMBL" id="MBC5582609.1"/>
    </source>
</evidence>
<feature type="transmembrane region" description="Helical" evidence="1">
    <location>
        <begin position="79"/>
        <end position="98"/>
    </location>
</feature>
<dbReference type="InterPro" id="IPR026272">
    <property type="entry name" value="SdpI"/>
</dbReference>
<dbReference type="EMBL" id="JACOOA010000001">
    <property type="protein sequence ID" value="MBC5582609.1"/>
    <property type="molecule type" value="Genomic_DNA"/>
</dbReference>
<keyword evidence="1" id="KW-1133">Transmembrane helix</keyword>
<dbReference type="PANTHER" id="PTHR37810">
    <property type="entry name" value="IMMUNITY PROTEIN SDPI"/>
    <property type="match status" value="1"/>
</dbReference>
<reference evidence="3 4" key="1">
    <citation type="submission" date="2020-08" db="EMBL/GenBank/DDBJ databases">
        <title>Genome public.</title>
        <authorList>
            <person name="Liu C."/>
            <person name="Sun Q."/>
        </authorList>
    </citation>
    <scope>NUCLEOTIDE SEQUENCE [LARGE SCALE GENOMIC DNA]</scope>
    <source>
        <strain evidence="3 4">NSJ-70</strain>
    </source>
</reference>
<gene>
    <name evidence="3" type="ORF">H8S61_00120</name>
</gene>
<feature type="transmembrane region" description="Helical" evidence="1">
    <location>
        <begin position="163"/>
        <end position="182"/>
    </location>
</feature>
<evidence type="ECO:0000313" key="4">
    <source>
        <dbReference type="Proteomes" id="UP000622448"/>
    </source>
</evidence>
<dbReference type="InterPro" id="IPR025962">
    <property type="entry name" value="SdpI/YhfL"/>
</dbReference>
<dbReference type="Proteomes" id="UP000622448">
    <property type="component" value="Unassembled WGS sequence"/>
</dbReference>
<dbReference type="RefSeq" id="WP_186937473.1">
    <property type="nucleotide sequence ID" value="NZ_JACOOA010000001.1"/>
</dbReference>
<accession>A0ABR7BLX4</accession>
<name>A0ABR7BLX4_9ACTN</name>
<organism evidence="3 4">
    <name type="scientific">Eggerthella hominis</name>
    <dbReference type="NCBI Taxonomy" id="2763043"/>
    <lineage>
        <taxon>Bacteria</taxon>
        <taxon>Bacillati</taxon>
        <taxon>Actinomycetota</taxon>
        <taxon>Coriobacteriia</taxon>
        <taxon>Eggerthellales</taxon>
        <taxon>Eggerthellaceae</taxon>
        <taxon>Eggerthella</taxon>
    </lineage>
</organism>